<evidence type="ECO:0000313" key="1">
    <source>
        <dbReference type="EMBL" id="PWJ57770.1"/>
    </source>
</evidence>
<dbReference type="Proteomes" id="UP000245880">
    <property type="component" value="Unassembled WGS sequence"/>
</dbReference>
<dbReference type="PROSITE" id="PS51257">
    <property type="entry name" value="PROKAR_LIPOPROTEIN"/>
    <property type="match status" value="1"/>
</dbReference>
<proteinExistence type="predicted"/>
<evidence type="ECO:0008006" key="3">
    <source>
        <dbReference type="Google" id="ProtNLM"/>
    </source>
</evidence>
<sequence length="745" mass="85650">MNLRSLAILISGYLAVLMAGCRSEQSISSYQDSPFEQEYHQPFSLAEHQGANDVRRIAVDSLEQVWVATADGIYKKGAHTDHWTPVDTTGPAYCLSFEAQQRTFVGNWSGLWQIHDQALAPVPGVTGPITQLCQQGGRTYAMGPAGLWKSEANGFVKIQADFPRSVRDLVPDKGQGLWIASDVGLYHWSDNELKHYYTTQELVSGYAKAVAYNDQGQLWVGGLGGVTIRMADRQISTLTPKNGLPSRSVSQVRMAPDSTMWVGTDQGVVRYRTDGSHSLLFSRRWLLDDQVRDIAFDRQGNAWIATAQGVSRIGSQPMTLAQKQDYFYEVLMKRHIRAPWTAGIAHLTVAGDTSTWQPEDDDNDGEFTGNYLAMESFRYAVTKDPLAKERAQKAFRFMKLLGDITETDGFFARAIIPIDWTEMHDKNRTYTPQEIAEEQAKEPRFKPVTERWRPSSDGKWLWKGDTSSDEMCGHMFGYYHYYTLVADKAEKKVVSAQITKIVDHLIRNHYNLVDVDGKPTRWSVWSPESLNRDPEWLPDRNQNSMELLSFLKLAYHTSGDQKYEKEYRRLIEEEGYLQNMSKIGEQNPAWFIYFDVILQAYQYPILLHCEQDPELRAFYEAHLEKWYEKRRADHNPLINFIYNFALNKKEGLQPSISFLKDTPLDLVDWPIDHSQREDITLSRYPSLEEQQVGSLPPASIRSTVRWDVNPWSLKGGDPHREREPVFWLLPYWMGRYLHMIQEPNQ</sequence>
<gene>
    <name evidence="1" type="ORF">CLV98_106242</name>
</gene>
<accession>A0A316ALS2</accession>
<dbReference type="OrthoDB" id="610763at2"/>
<dbReference type="RefSeq" id="WP_109674910.1">
    <property type="nucleotide sequence ID" value="NZ_QGDT01000006.1"/>
</dbReference>
<dbReference type="InterPro" id="IPR008928">
    <property type="entry name" value="6-hairpin_glycosidase_sf"/>
</dbReference>
<dbReference type="Gene3D" id="2.130.10.10">
    <property type="entry name" value="YVTN repeat-like/Quinoprotein amine dehydrogenase"/>
    <property type="match status" value="1"/>
</dbReference>
<evidence type="ECO:0000313" key="2">
    <source>
        <dbReference type="Proteomes" id="UP000245880"/>
    </source>
</evidence>
<dbReference type="EMBL" id="QGDT01000006">
    <property type="protein sequence ID" value="PWJ57770.1"/>
    <property type="molecule type" value="Genomic_DNA"/>
</dbReference>
<dbReference type="AlphaFoldDB" id="A0A316ALS2"/>
<reference evidence="1 2" key="1">
    <citation type="submission" date="2018-03" db="EMBL/GenBank/DDBJ databases">
        <title>Genomic Encyclopedia of Archaeal and Bacterial Type Strains, Phase II (KMG-II): from individual species to whole genera.</title>
        <authorList>
            <person name="Goeker M."/>
        </authorList>
    </citation>
    <scope>NUCLEOTIDE SEQUENCE [LARGE SCALE GENOMIC DNA]</scope>
    <source>
        <strain evidence="1 2">DSM 100346</strain>
    </source>
</reference>
<keyword evidence="2" id="KW-1185">Reference proteome</keyword>
<name>A0A316ALS2_9BACT</name>
<protein>
    <recommendedName>
        <fullName evidence="3">Two component regulator with propeller domain</fullName>
    </recommendedName>
</protein>
<dbReference type="GO" id="GO:0005975">
    <property type="term" value="P:carbohydrate metabolic process"/>
    <property type="evidence" value="ECO:0007669"/>
    <property type="project" value="InterPro"/>
</dbReference>
<dbReference type="InterPro" id="IPR015943">
    <property type="entry name" value="WD40/YVTN_repeat-like_dom_sf"/>
</dbReference>
<organism evidence="1 2">
    <name type="scientific">Dyadobacter jejuensis</name>
    <dbReference type="NCBI Taxonomy" id="1082580"/>
    <lineage>
        <taxon>Bacteria</taxon>
        <taxon>Pseudomonadati</taxon>
        <taxon>Bacteroidota</taxon>
        <taxon>Cytophagia</taxon>
        <taxon>Cytophagales</taxon>
        <taxon>Spirosomataceae</taxon>
        <taxon>Dyadobacter</taxon>
    </lineage>
</organism>
<comment type="caution">
    <text evidence="1">The sequence shown here is derived from an EMBL/GenBank/DDBJ whole genome shotgun (WGS) entry which is preliminary data.</text>
</comment>
<dbReference type="SUPFAM" id="SSF63829">
    <property type="entry name" value="Calcium-dependent phosphotriesterase"/>
    <property type="match status" value="1"/>
</dbReference>
<dbReference type="SUPFAM" id="SSF48208">
    <property type="entry name" value="Six-hairpin glycosidases"/>
    <property type="match status" value="1"/>
</dbReference>